<dbReference type="InterPro" id="IPR036641">
    <property type="entry name" value="HPT_dom_sf"/>
</dbReference>
<proteinExistence type="predicted"/>
<accession>A0ABS3F3R3</accession>
<keyword evidence="2" id="KW-1185">Reference proteome</keyword>
<name>A0ABS3F3R3_9PROT</name>
<evidence type="ECO:0000313" key="2">
    <source>
        <dbReference type="Proteomes" id="UP000664761"/>
    </source>
</evidence>
<organism evidence="1 2">
    <name type="scientific">Sneathiella sedimenti</name>
    <dbReference type="NCBI Taxonomy" id="2816034"/>
    <lineage>
        <taxon>Bacteria</taxon>
        <taxon>Pseudomonadati</taxon>
        <taxon>Pseudomonadota</taxon>
        <taxon>Alphaproteobacteria</taxon>
        <taxon>Sneathiellales</taxon>
        <taxon>Sneathiellaceae</taxon>
        <taxon>Sneathiella</taxon>
    </lineage>
</organism>
<sequence>MTKIVQMEGYEIHHPKFTLKTKVDKSGGLTLEEMEKRMGKKMAALTEQYLASIPAVIEIIDTALSKLEKGKGGIAEQEALFRQGHDLKGMGGSFDYPIMGTIGEGICTLTSDDIELSKLNLALIRVHLDLLAYVAAKRIKNDTDPNAAPIIAALAEAKPK</sequence>
<evidence type="ECO:0000313" key="1">
    <source>
        <dbReference type="EMBL" id="MBO0333100.1"/>
    </source>
</evidence>
<comment type="caution">
    <text evidence="1">The sequence shown here is derived from an EMBL/GenBank/DDBJ whole genome shotgun (WGS) entry which is preliminary data.</text>
</comment>
<dbReference type="RefSeq" id="WP_207043160.1">
    <property type="nucleotide sequence ID" value="NZ_JAFLNC010000002.1"/>
</dbReference>
<gene>
    <name evidence="1" type="ORF">J0X12_05725</name>
</gene>
<reference evidence="1 2" key="1">
    <citation type="submission" date="2021-03" db="EMBL/GenBank/DDBJ databases">
        <title>Sneathiella sp. CAU 1612 isolated from Kang Won-do.</title>
        <authorList>
            <person name="Kim W."/>
        </authorList>
    </citation>
    <scope>NUCLEOTIDE SEQUENCE [LARGE SCALE GENOMIC DNA]</scope>
    <source>
        <strain evidence="1 2">CAU 1612</strain>
    </source>
</reference>
<dbReference type="Proteomes" id="UP000664761">
    <property type="component" value="Unassembled WGS sequence"/>
</dbReference>
<protein>
    <submittedName>
        <fullName evidence="1">Hpt domain-containing protein</fullName>
    </submittedName>
</protein>
<dbReference type="Gene3D" id="1.20.120.160">
    <property type="entry name" value="HPT domain"/>
    <property type="match status" value="1"/>
</dbReference>
<dbReference type="EMBL" id="JAFLNC010000002">
    <property type="protein sequence ID" value="MBO0333100.1"/>
    <property type="molecule type" value="Genomic_DNA"/>
</dbReference>
<dbReference type="SUPFAM" id="SSF47226">
    <property type="entry name" value="Histidine-containing phosphotransfer domain, HPT domain"/>
    <property type="match status" value="1"/>
</dbReference>